<evidence type="ECO:0000259" key="1">
    <source>
        <dbReference type="Pfam" id="PF03364"/>
    </source>
</evidence>
<protein>
    <submittedName>
        <fullName evidence="2">Ligand-binding SRPBCC domain-containing protein</fullName>
    </submittedName>
</protein>
<evidence type="ECO:0000313" key="3">
    <source>
        <dbReference type="Proteomes" id="UP000198932"/>
    </source>
</evidence>
<keyword evidence="3" id="KW-1185">Reference proteome</keyword>
<dbReference type="OrthoDB" id="10357at2157"/>
<proteinExistence type="predicted"/>
<reference evidence="3" key="1">
    <citation type="submission" date="2016-10" db="EMBL/GenBank/DDBJ databases">
        <authorList>
            <person name="Varghese N."/>
            <person name="Submissions S."/>
        </authorList>
    </citation>
    <scope>NUCLEOTIDE SEQUENCE [LARGE SCALE GENOMIC DNA]</scope>
    <source>
        <strain evidence="3">RD 26</strain>
    </source>
</reference>
<dbReference type="STRING" id="35743.SAMN04487937_2693"/>
<dbReference type="InterPro" id="IPR005031">
    <property type="entry name" value="COQ10_START"/>
</dbReference>
<dbReference type="Gene3D" id="3.30.530.20">
    <property type="match status" value="1"/>
</dbReference>
<gene>
    <name evidence="2" type="ORF">SAMN04487937_2693</name>
</gene>
<dbReference type="Proteomes" id="UP000198932">
    <property type="component" value="Unassembled WGS sequence"/>
</dbReference>
<dbReference type="EMBL" id="FOYN01000003">
    <property type="protein sequence ID" value="SFR52477.1"/>
    <property type="molecule type" value="Genomic_DNA"/>
</dbReference>
<feature type="domain" description="Coenzyme Q-binding protein COQ10 START" evidence="1">
    <location>
        <begin position="10"/>
        <end position="145"/>
    </location>
</feature>
<dbReference type="AlphaFoldDB" id="A0A1I6HDV7"/>
<dbReference type="Pfam" id="PF03364">
    <property type="entry name" value="Polyketide_cyc"/>
    <property type="match status" value="1"/>
</dbReference>
<organism evidence="2 3">
    <name type="scientific">Halorubrum sodomense</name>
    <dbReference type="NCBI Taxonomy" id="35743"/>
    <lineage>
        <taxon>Archaea</taxon>
        <taxon>Methanobacteriati</taxon>
        <taxon>Methanobacteriota</taxon>
        <taxon>Stenosarchaea group</taxon>
        <taxon>Halobacteria</taxon>
        <taxon>Halobacteriales</taxon>
        <taxon>Haloferacaceae</taxon>
        <taxon>Halorubrum</taxon>
    </lineage>
</organism>
<sequence length="166" mass="18914">MPTYRRTTRVPAPIEDVWEFHSTVDGLRELTPDWMRLRIGGVEGPDGSPGPEVLLAGSTIRMSIRPFGAGPRQRWTSRIVEREPEGETTPERSARFVDEMEDGPFRRWEHTHAFYADGEETLLVDTVAYRLPLGPLGDVAGPAAKVGFEGMFRDRHRRTVRRFSEH</sequence>
<evidence type="ECO:0000313" key="2">
    <source>
        <dbReference type="EMBL" id="SFR52477.1"/>
    </source>
</evidence>
<name>A0A1I6HDV7_HALSD</name>
<dbReference type="SUPFAM" id="SSF55961">
    <property type="entry name" value="Bet v1-like"/>
    <property type="match status" value="1"/>
</dbReference>
<dbReference type="CDD" id="cd07820">
    <property type="entry name" value="SRPBCC_3"/>
    <property type="match status" value="1"/>
</dbReference>
<dbReference type="InterPro" id="IPR023393">
    <property type="entry name" value="START-like_dom_sf"/>
</dbReference>
<accession>A0A1I6HDV7</accession>
<dbReference type="RefSeq" id="WP_092923176.1">
    <property type="nucleotide sequence ID" value="NZ_FOYN01000003.1"/>
</dbReference>